<organism evidence="2 3">
    <name type="scientific">Ceratopteris richardii</name>
    <name type="common">Triangle waterfern</name>
    <dbReference type="NCBI Taxonomy" id="49495"/>
    <lineage>
        <taxon>Eukaryota</taxon>
        <taxon>Viridiplantae</taxon>
        <taxon>Streptophyta</taxon>
        <taxon>Embryophyta</taxon>
        <taxon>Tracheophyta</taxon>
        <taxon>Polypodiopsida</taxon>
        <taxon>Polypodiidae</taxon>
        <taxon>Polypodiales</taxon>
        <taxon>Pteridineae</taxon>
        <taxon>Pteridaceae</taxon>
        <taxon>Parkerioideae</taxon>
        <taxon>Ceratopteris</taxon>
    </lineage>
</organism>
<proteinExistence type="predicted"/>
<dbReference type="Proteomes" id="UP000825935">
    <property type="component" value="Chromosome 6"/>
</dbReference>
<protein>
    <submittedName>
        <fullName evidence="2">Uncharacterized protein</fullName>
    </submittedName>
</protein>
<name>A0A8T2UEW9_CERRI</name>
<evidence type="ECO:0000256" key="1">
    <source>
        <dbReference type="SAM" id="Phobius"/>
    </source>
</evidence>
<keyword evidence="1" id="KW-0812">Transmembrane</keyword>
<dbReference type="AlphaFoldDB" id="A0A8T2UEW9"/>
<feature type="transmembrane region" description="Helical" evidence="1">
    <location>
        <begin position="21"/>
        <end position="42"/>
    </location>
</feature>
<keyword evidence="3" id="KW-1185">Reference proteome</keyword>
<gene>
    <name evidence="2" type="ORF">KP509_06G034600</name>
</gene>
<dbReference type="EMBL" id="CM035411">
    <property type="protein sequence ID" value="KAH7434791.1"/>
    <property type="molecule type" value="Genomic_DNA"/>
</dbReference>
<reference evidence="2" key="1">
    <citation type="submission" date="2021-08" db="EMBL/GenBank/DDBJ databases">
        <title>WGS assembly of Ceratopteris richardii.</title>
        <authorList>
            <person name="Marchant D.B."/>
            <person name="Chen G."/>
            <person name="Jenkins J."/>
            <person name="Shu S."/>
            <person name="Leebens-Mack J."/>
            <person name="Grimwood J."/>
            <person name="Schmutz J."/>
            <person name="Soltis P."/>
            <person name="Soltis D."/>
            <person name="Chen Z.-H."/>
        </authorList>
    </citation>
    <scope>NUCLEOTIDE SEQUENCE</scope>
    <source>
        <strain evidence="2">Whitten #5841</strain>
        <tissue evidence="2">Leaf</tissue>
    </source>
</reference>
<comment type="caution">
    <text evidence="2">The sequence shown here is derived from an EMBL/GenBank/DDBJ whole genome shotgun (WGS) entry which is preliminary data.</text>
</comment>
<evidence type="ECO:0000313" key="3">
    <source>
        <dbReference type="Proteomes" id="UP000825935"/>
    </source>
</evidence>
<accession>A0A8T2UEW9</accession>
<evidence type="ECO:0000313" key="2">
    <source>
        <dbReference type="EMBL" id="KAH7434791.1"/>
    </source>
</evidence>
<keyword evidence="1" id="KW-0472">Membrane</keyword>
<keyword evidence="1" id="KW-1133">Transmembrane helix</keyword>
<sequence>MRGSVDVHFCQYSFLQLKSYICCKFLFLLVSGTCLILSHILGRARHLLQPHLLCTSATHDEMMVNSLLMSYLHCKYLLSYVRQVTILGFLRPLDQPKCQQFQCDTMAC</sequence>